<keyword evidence="2" id="KW-1185">Reference proteome</keyword>
<gene>
    <name evidence="1" type="ORF">FHS82_001072</name>
</gene>
<organism evidence="1 2">
    <name type="scientific">Pseudochelatococcus lubricantis</name>
    <dbReference type="NCBI Taxonomy" id="1538102"/>
    <lineage>
        <taxon>Bacteria</taxon>
        <taxon>Pseudomonadati</taxon>
        <taxon>Pseudomonadota</taxon>
        <taxon>Alphaproteobacteria</taxon>
        <taxon>Hyphomicrobiales</taxon>
        <taxon>Chelatococcaceae</taxon>
        <taxon>Pseudochelatococcus</taxon>
    </lineage>
</organism>
<dbReference type="EMBL" id="JAASQI010000002">
    <property type="protein sequence ID" value="NIJ57246.1"/>
    <property type="molecule type" value="Genomic_DNA"/>
</dbReference>
<dbReference type="RefSeq" id="WP_166949574.1">
    <property type="nucleotide sequence ID" value="NZ_JAASQI010000002.1"/>
</dbReference>
<name>A0ABX0V2F7_9HYPH</name>
<dbReference type="Proteomes" id="UP001429580">
    <property type="component" value="Unassembled WGS sequence"/>
</dbReference>
<reference evidence="1 2" key="1">
    <citation type="submission" date="2020-03" db="EMBL/GenBank/DDBJ databases">
        <title>Genomic Encyclopedia of Type Strains, Phase IV (KMG-IV): sequencing the most valuable type-strain genomes for metagenomic binning, comparative biology and taxonomic classification.</title>
        <authorList>
            <person name="Goeker M."/>
        </authorList>
    </citation>
    <scope>NUCLEOTIDE SEQUENCE [LARGE SCALE GENOMIC DNA]</scope>
    <source>
        <strain evidence="1 2">DSM 103870</strain>
    </source>
</reference>
<accession>A0ABX0V2F7</accession>
<protein>
    <submittedName>
        <fullName evidence="1">Cdc6-like AAA superfamily ATPase</fullName>
    </submittedName>
</protein>
<proteinExistence type="predicted"/>
<evidence type="ECO:0000313" key="1">
    <source>
        <dbReference type="EMBL" id="NIJ57246.1"/>
    </source>
</evidence>
<comment type="caution">
    <text evidence="1">The sequence shown here is derived from an EMBL/GenBank/DDBJ whole genome shotgun (WGS) entry which is preliminary data.</text>
</comment>
<sequence length="71" mass="7541">MTGFDIETELIDLHGLAATVAAAVAGIRTDDPRIALGIVRTAESLADRLWELHGRLTKAEIDAINETAQAA</sequence>
<evidence type="ECO:0000313" key="2">
    <source>
        <dbReference type="Proteomes" id="UP001429580"/>
    </source>
</evidence>